<evidence type="ECO:0000259" key="13">
    <source>
        <dbReference type="PROSITE" id="PS51163"/>
    </source>
</evidence>
<evidence type="ECO:0000256" key="5">
    <source>
        <dbReference type="ARBA" id="ARBA00022723"/>
    </source>
</evidence>
<dbReference type="NCBIfam" id="TIGR00143">
    <property type="entry name" value="hypF"/>
    <property type="match status" value="1"/>
</dbReference>
<dbReference type="Pfam" id="PF17788">
    <property type="entry name" value="HypF_C"/>
    <property type="match status" value="1"/>
</dbReference>
<dbReference type="EMBL" id="JAHLQL010000006">
    <property type="protein sequence ID" value="MBU5593061.1"/>
    <property type="molecule type" value="Genomic_DNA"/>
</dbReference>
<evidence type="ECO:0000259" key="12">
    <source>
        <dbReference type="PROSITE" id="PS51160"/>
    </source>
</evidence>
<keyword evidence="4 14" id="KW-0436">Ligase</keyword>
<dbReference type="InterPro" id="IPR055128">
    <property type="entry name" value="HypF_C_2"/>
</dbReference>
<dbReference type="InterPro" id="IPR001792">
    <property type="entry name" value="Acylphosphatase-like_dom"/>
</dbReference>
<evidence type="ECO:0000313" key="15">
    <source>
        <dbReference type="Proteomes" id="UP000736583"/>
    </source>
</evidence>
<dbReference type="Pfam" id="PF22521">
    <property type="entry name" value="HypF_C_2"/>
    <property type="match status" value="1"/>
</dbReference>
<gene>
    <name evidence="14" type="primary">hypF</name>
    <name evidence="14" type="ORF">KQI89_15020</name>
</gene>
<dbReference type="InterPro" id="IPR011125">
    <property type="entry name" value="Znf_HypF"/>
</dbReference>
<dbReference type="EC" id="6.2.-.-" evidence="10"/>
<evidence type="ECO:0000256" key="8">
    <source>
        <dbReference type="ARBA" id="ARBA00047645"/>
    </source>
</evidence>
<comment type="catalytic activity">
    <reaction evidence="9">
        <text>C-terminal L-cysteinyl-[HypE protein] + carbamoyl phosphate + ATP + H2O = C-terminal S-carboxamide-L-cysteinyl-[HypE protein] + AMP + phosphate + diphosphate + H(+)</text>
        <dbReference type="Rhea" id="RHEA:55636"/>
        <dbReference type="Rhea" id="RHEA-COMP:14247"/>
        <dbReference type="Rhea" id="RHEA-COMP:14392"/>
        <dbReference type="ChEBI" id="CHEBI:15377"/>
        <dbReference type="ChEBI" id="CHEBI:15378"/>
        <dbReference type="ChEBI" id="CHEBI:30616"/>
        <dbReference type="ChEBI" id="CHEBI:33019"/>
        <dbReference type="ChEBI" id="CHEBI:43474"/>
        <dbReference type="ChEBI" id="CHEBI:58228"/>
        <dbReference type="ChEBI" id="CHEBI:76913"/>
        <dbReference type="ChEBI" id="CHEBI:139126"/>
        <dbReference type="ChEBI" id="CHEBI:456215"/>
    </reaction>
</comment>
<dbReference type="InterPro" id="IPR041440">
    <property type="entry name" value="HypF_C"/>
</dbReference>
<dbReference type="PIRSF" id="PIRSF006256">
    <property type="entry name" value="CMPcnvr_hdrg_mat"/>
    <property type="match status" value="1"/>
</dbReference>
<dbReference type="PROSITE" id="PS51163">
    <property type="entry name" value="YRDC"/>
    <property type="match status" value="1"/>
</dbReference>
<evidence type="ECO:0000256" key="7">
    <source>
        <dbReference type="ARBA" id="ARBA00022833"/>
    </source>
</evidence>
<dbReference type="RefSeq" id="WP_216457746.1">
    <property type="nucleotide sequence ID" value="NZ_JAHLQL010000006.1"/>
</dbReference>
<comment type="similarity">
    <text evidence="2">Belongs to the acylphosphatase family.</text>
</comment>
<keyword evidence="11" id="KW-0378">Hydrolase</keyword>
<evidence type="ECO:0000256" key="9">
    <source>
        <dbReference type="ARBA" id="ARBA00048220"/>
    </source>
</evidence>
<proteinExistence type="inferred from homology"/>
<keyword evidence="6" id="KW-0863">Zinc-finger</keyword>
<dbReference type="PANTHER" id="PTHR42959">
    <property type="entry name" value="CARBAMOYLTRANSFERASE"/>
    <property type="match status" value="1"/>
</dbReference>
<accession>A0ABS6F3H9</accession>
<keyword evidence="5" id="KW-0479">Metal-binding</keyword>
<feature type="domain" description="Acylphosphatase-like" evidence="12">
    <location>
        <begin position="7"/>
        <end position="93"/>
    </location>
</feature>
<evidence type="ECO:0000256" key="2">
    <source>
        <dbReference type="ARBA" id="ARBA00005614"/>
    </source>
</evidence>
<evidence type="ECO:0000256" key="1">
    <source>
        <dbReference type="ARBA" id="ARBA00004711"/>
    </source>
</evidence>
<feature type="active site" evidence="11">
    <location>
        <position position="40"/>
    </location>
</feature>
<evidence type="ECO:0000256" key="11">
    <source>
        <dbReference type="PROSITE-ProRule" id="PRU00520"/>
    </source>
</evidence>
<keyword evidence="15" id="KW-1185">Reference proteome</keyword>
<comment type="caution">
    <text evidence="14">The sequence shown here is derived from an EMBL/GenBank/DDBJ whole genome shotgun (WGS) entry which is preliminary data.</text>
</comment>
<dbReference type="PANTHER" id="PTHR42959:SF1">
    <property type="entry name" value="CARBAMOYLTRANSFERASE HYPF"/>
    <property type="match status" value="1"/>
</dbReference>
<evidence type="ECO:0000256" key="6">
    <source>
        <dbReference type="ARBA" id="ARBA00022771"/>
    </source>
</evidence>
<keyword evidence="7" id="KW-0862">Zinc</keyword>
<dbReference type="InterPro" id="IPR051060">
    <property type="entry name" value="Carbamoyltrans_HypF-like"/>
</dbReference>
<evidence type="ECO:0000313" key="14">
    <source>
        <dbReference type="EMBL" id="MBU5593061.1"/>
    </source>
</evidence>
<evidence type="ECO:0000256" key="3">
    <source>
        <dbReference type="ARBA" id="ARBA00008097"/>
    </source>
</evidence>
<feature type="active site" evidence="11">
    <location>
        <position position="22"/>
    </location>
</feature>
<dbReference type="Proteomes" id="UP000736583">
    <property type="component" value="Unassembled WGS sequence"/>
</dbReference>
<evidence type="ECO:0000256" key="4">
    <source>
        <dbReference type="ARBA" id="ARBA00022598"/>
    </source>
</evidence>
<dbReference type="PROSITE" id="PS00150">
    <property type="entry name" value="ACYLPHOSPHATASE_1"/>
    <property type="match status" value="1"/>
</dbReference>
<comment type="catalytic activity">
    <reaction evidence="8 11">
        <text>an acyl phosphate + H2O = a carboxylate + phosphate + H(+)</text>
        <dbReference type="Rhea" id="RHEA:14965"/>
        <dbReference type="ChEBI" id="CHEBI:15377"/>
        <dbReference type="ChEBI" id="CHEBI:15378"/>
        <dbReference type="ChEBI" id="CHEBI:29067"/>
        <dbReference type="ChEBI" id="CHEBI:43474"/>
        <dbReference type="ChEBI" id="CHEBI:59918"/>
        <dbReference type="EC" id="3.6.1.7"/>
    </reaction>
</comment>
<sequence>MREDRVGYIVKIYGIVQGVGFRPYIYKKAKELDIKGWVNNCDSSVIINAEAVKSKMEQFLIDVVKKPPALAKIEKIEVIKREIEGYENFIIKESRVSNTKLKFILPDVATCDKCVEDIFNENSKRYRYAFTNCTLCGPRYSIIKSLPYDRFNTTMKDFKMCDFCNEEYRNPEIRRFHAEPTCCIDCGPQLFLTDSKGKRIQCLDEIKECARLLKNGKILGIKGIGGFHIVCSALNNEAVLEIRKRKKRIDKPLALMMKDIKEVKKYCKVSKSEEEVLISNKRPIVLLRKNNEKYISEAATKGIKKYGVMLPYTPIHHLLFKENLPPLVMTSGNVSGSPIEYTNEGALKNISNLVDYFLLNNRDINTPVDDSVVKVVEEKVMVSRPGRGYCPYYFHGKIKNNILACGAEDKSTFSFALDGIVYMSQYLGDLKELNAYGEYIKSINNIKSIFDFEPRVIAFDMHPSYMSTIYGKSLNSIKVPVQHHHAHMVSCMLEHDIWNYAIGIIYDGTGFGRDGNMWGGEFLIGNRREFKRIGHFKYTKVQGGDSAQKHIWKIGVSYLKGLKDKDRINLGLKRIESFSKEDIVNLCCALDYDLNCYKTSSVGRLYDAVCSILGVRETISYDGQGAIELENILEENVKESYSYLIEKTGDMNIVDYSFMLMDILDDIEKGVSISKISAKFHNTIVNITVEMASRIREEFKINIAILSGGVFENEYLLKNIYTSLVRKGFEVFFNESVPTNDSGISVGQVAVADEILKEKEI</sequence>
<organism evidence="14 15">
    <name type="scientific">Clostridium simiarum</name>
    <dbReference type="NCBI Taxonomy" id="2841506"/>
    <lineage>
        <taxon>Bacteria</taxon>
        <taxon>Bacillati</taxon>
        <taxon>Bacillota</taxon>
        <taxon>Clostridia</taxon>
        <taxon>Eubacteriales</taxon>
        <taxon>Clostridiaceae</taxon>
        <taxon>Clostridium</taxon>
    </lineage>
</organism>
<dbReference type="Pfam" id="PF01300">
    <property type="entry name" value="Sua5_yciO_yrdC"/>
    <property type="match status" value="1"/>
</dbReference>
<dbReference type="InterPro" id="IPR006070">
    <property type="entry name" value="Sua5-like_dom"/>
</dbReference>
<feature type="domain" description="YrdC-like" evidence="13">
    <location>
        <begin position="203"/>
        <end position="388"/>
    </location>
</feature>
<protein>
    <recommendedName>
        <fullName evidence="10">Carbamoyltransferase</fullName>
        <ecNumber evidence="10">6.2.-.-</ecNumber>
    </recommendedName>
</protein>
<name>A0ABS6F3H9_9CLOT</name>
<dbReference type="PROSITE" id="PS51160">
    <property type="entry name" value="ACYLPHOSPHATASE_3"/>
    <property type="match status" value="1"/>
</dbReference>
<dbReference type="Pfam" id="PF00708">
    <property type="entry name" value="Acylphosphatase"/>
    <property type="match status" value="1"/>
</dbReference>
<dbReference type="InterPro" id="IPR017968">
    <property type="entry name" value="Acylphosphatase_CS"/>
</dbReference>
<dbReference type="InterPro" id="IPR004421">
    <property type="entry name" value="Carbamoyltransferase_HypF"/>
</dbReference>
<dbReference type="Pfam" id="PF07503">
    <property type="entry name" value="zf-HYPF"/>
    <property type="match status" value="2"/>
</dbReference>
<comment type="similarity">
    <text evidence="3 10">Belongs to the carbamoyltransferase HypF family.</text>
</comment>
<comment type="pathway">
    <text evidence="1">Protein modification; [NiFe] hydrogenase maturation.</text>
</comment>
<evidence type="ECO:0000256" key="10">
    <source>
        <dbReference type="PIRNR" id="PIRNR006256"/>
    </source>
</evidence>
<dbReference type="GO" id="GO:0016874">
    <property type="term" value="F:ligase activity"/>
    <property type="evidence" value="ECO:0007669"/>
    <property type="project" value="UniProtKB-KW"/>
</dbReference>
<reference evidence="14 15" key="1">
    <citation type="submission" date="2021-06" db="EMBL/GenBank/DDBJ databases">
        <authorList>
            <person name="Sun Q."/>
            <person name="Li D."/>
        </authorList>
    </citation>
    <scope>NUCLEOTIDE SEQUENCE [LARGE SCALE GENOMIC DNA]</scope>
    <source>
        <strain evidence="14 15">MSJ-4</strain>
    </source>
</reference>